<organism evidence="10 11">
    <name type="scientific">Amazona collaria</name>
    <name type="common">yellow-billed parrot</name>
    <dbReference type="NCBI Taxonomy" id="241587"/>
    <lineage>
        <taxon>Eukaryota</taxon>
        <taxon>Metazoa</taxon>
        <taxon>Chordata</taxon>
        <taxon>Craniata</taxon>
        <taxon>Vertebrata</taxon>
        <taxon>Euteleostomi</taxon>
        <taxon>Archelosauria</taxon>
        <taxon>Archosauria</taxon>
        <taxon>Dinosauria</taxon>
        <taxon>Saurischia</taxon>
        <taxon>Theropoda</taxon>
        <taxon>Coelurosauria</taxon>
        <taxon>Aves</taxon>
        <taxon>Neognathae</taxon>
        <taxon>Neoaves</taxon>
        <taxon>Telluraves</taxon>
        <taxon>Australaves</taxon>
        <taxon>Psittaciformes</taxon>
        <taxon>Psittacidae</taxon>
        <taxon>Amazona</taxon>
    </lineage>
</organism>
<evidence type="ECO:0000256" key="3">
    <source>
        <dbReference type="ARBA" id="ARBA00021477"/>
    </source>
</evidence>
<dbReference type="InterPro" id="IPR033916">
    <property type="entry name" value="ML_Npc2-like"/>
</dbReference>
<keyword evidence="6" id="KW-1015">Disulfide bond</keyword>
<dbReference type="FunFam" id="2.60.40.770:FF:000001">
    <property type="entry name" value="NPC intracellular cholesterol transporter 2"/>
    <property type="match status" value="1"/>
</dbReference>
<dbReference type="GO" id="GO:0015485">
    <property type="term" value="F:cholesterol binding"/>
    <property type="evidence" value="ECO:0007669"/>
    <property type="project" value="TreeGrafter"/>
</dbReference>
<dbReference type="CDD" id="cd00916">
    <property type="entry name" value="Npc2_like"/>
    <property type="match status" value="1"/>
</dbReference>
<protein>
    <recommendedName>
        <fullName evidence="3">NPC intracellular cholesterol transporter 2</fullName>
    </recommendedName>
    <alternativeName>
        <fullName evidence="7">Epididymal secretory protein E1</fullName>
    </alternativeName>
</protein>
<evidence type="ECO:0000256" key="1">
    <source>
        <dbReference type="ARBA" id="ARBA00004613"/>
    </source>
</evidence>
<dbReference type="PANTHER" id="PTHR11306:SF68">
    <property type="entry name" value="NPC INTRACELLULAR CHOLESTEROL TRANSPORTER 2"/>
    <property type="match status" value="1"/>
</dbReference>
<dbReference type="Gene3D" id="2.60.40.770">
    <property type="match status" value="1"/>
</dbReference>
<feature type="region of interest" description="Disordered" evidence="8">
    <location>
        <begin position="31"/>
        <end position="68"/>
    </location>
</feature>
<dbReference type="GO" id="GO:0032367">
    <property type="term" value="P:intracellular cholesterol transport"/>
    <property type="evidence" value="ECO:0007669"/>
    <property type="project" value="InterPro"/>
</dbReference>
<dbReference type="SMART" id="SM00737">
    <property type="entry name" value="ML"/>
    <property type="match status" value="1"/>
</dbReference>
<dbReference type="Ensembl" id="ENSACOT00000013729.1">
    <property type="protein sequence ID" value="ENSACOP00000013263.1"/>
    <property type="gene ID" value="ENSACOG00000009206.1"/>
</dbReference>
<evidence type="ECO:0000256" key="5">
    <source>
        <dbReference type="ARBA" id="ARBA00022729"/>
    </source>
</evidence>
<evidence type="ECO:0000256" key="7">
    <source>
        <dbReference type="ARBA" id="ARBA00032516"/>
    </source>
</evidence>
<comment type="subcellular location">
    <subcellularLocation>
        <location evidence="1">Secreted</location>
    </subcellularLocation>
</comment>
<evidence type="ECO:0000256" key="6">
    <source>
        <dbReference type="ARBA" id="ARBA00023157"/>
    </source>
</evidence>
<keyword evidence="11" id="KW-1185">Reference proteome</keyword>
<evidence type="ECO:0000256" key="2">
    <source>
        <dbReference type="ARBA" id="ARBA00006370"/>
    </source>
</evidence>
<dbReference type="AlphaFoldDB" id="A0A8B9FTK7"/>
<sequence>MAGLYLSASFSFCPWPLSVYHSRGSVCRSAAPRASRPLPGYPQAGPGARGEGPAPGRGAPQLTAGRGRSAHVTLPLSCRRRRCSHAATTAAMVPSPLALLLALGAAATALAEPLRFVDCGSIDGSIQEVNVSPCPTQPCLLHKGTSYSINVTFASKIESQGSKARVYGEMLHVDIPFPIPEPDGCKSGIQCPIQKGHSYSYLNKLPVKSEYPSIKLIVKWELVDDQDQMLFCWKIPVQITS</sequence>
<feature type="domain" description="MD-2-related lipid-recognition" evidence="9">
    <location>
        <begin position="116"/>
        <end position="237"/>
    </location>
</feature>
<evidence type="ECO:0000256" key="4">
    <source>
        <dbReference type="ARBA" id="ARBA00022525"/>
    </source>
</evidence>
<dbReference type="Pfam" id="PF02221">
    <property type="entry name" value="E1_DerP2_DerF2"/>
    <property type="match status" value="1"/>
</dbReference>
<reference evidence="10" key="2">
    <citation type="submission" date="2025-09" db="UniProtKB">
        <authorList>
            <consortium name="Ensembl"/>
        </authorList>
    </citation>
    <scope>IDENTIFICATION</scope>
</reference>
<evidence type="ECO:0000259" key="9">
    <source>
        <dbReference type="SMART" id="SM00737"/>
    </source>
</evidence>
<dbReference type="InterPro" id="IPR003172">
    <property type="entry name" value="ML_dom"/>
</dbReference>
<reference evidence="10" key="1">
    <citation type="submission" date="2025-08" db="UniProtKB">
        <authorList>
            <consortium name="Ensembl"/>
        </authorList>
    </citation>
    <scope>IDENTIFICATION</scope>
</reference>
<dbReference type="SUPFAM" id="SSF81296">
    <property type="entry name" value="E set domains"/>
    <property type="match status" value="1"/>
</dbReference>
<proteinExistence type="inferred from homology"/>
<dbReference type="GO" id="GO:0033344">
    <property type="term" value="P:cholesterol efflux"/>
    <property type="evidence" value="ECO:0007669"/>
    <property type="project" value="TreeGrafter"/>
</dbReference>
<dbReference type="Proteomes" id="UP000694522">
    <property type="component" value="Unplaced"/>
</dbReference>
<accession>A0A8B9FTK7</accession>
<comment type="similarity">
    <text evidence="2">Belongs to the NPC2 family.</text>
</comment>
<dbReference type="GO" id="GO:0005576">
    <property type="term" value="C:extracellular region"/>
    <property type="evidence" value="ECO:0007669"/>
    <property type="project" value="UniProtKB-SubCell"/>
</dbReference>
<dbReference type="PANTHER" id="PTHR11306">
    <property type="entry name" value="NIEMANN PICK TYPE C2 PROTEIN NPC2-RELATED"/>
    <property type="match status" value="1"/>
</dbReference>
<keyword evidence="4" id="KW-0964">Secreted</keyword>
<dbReference type="InterPro" id="IPR014756">
    <property type="entry name" value="Ig_E-set"/>
</dbReference>
<evidence type="ECO:0000313" key="10">
    <source>
        <dbReference type="Ensembl" id="ENSACOP00000013263.1"/>
    </source>
</evidence>
<keyword evidence="5" id="KW-0732">Signal</keyword>
<evidence type="ECO:0000313" key="11">
    <source>
        <dbReference type="Proteomes" id="UP000694522"/>
    </source>
</evidence>
<evidence type="ECO:0000256" key="8">
    <source>
        <dbReference type="SAM" id="MobiDB-lite"/>
    </source>
</evidence>
<dbReference type="InterPro" id="IPR039670">
    <property type="entry name" value="NPC2-like"/>
</dbReference>
<name>A0A8B9FTK7_9PSIT</name>